<feature type="domain" description="Transglutaminase-like" evidence="1">
    <location>
        <begin position="101"/>
        <end position="168"/>
    </location>
</feature>
<evidence type="ECO:0000259" key="1">
    <source>
        <dbReference type="SMART" id="SM00460"/>
    </source>
</evidence>
<dbReference type="SUPFAM" id="SSF54001">
    <property type="entry name" value="Cysteine proteinases"/>
    <property type="match status" value="1"/>
</dbReference>
<evidence type="ECO:0000313" key="3">
    <source>
        <dbReference type="Proteomes" id="UP001500954"/>
    </source>
</evidence>
<evidence type="ECO:0000313" key="2">
    <source>
        <dbReference type="EMBL" id="GAA3569843.1"/>
    </source>
</evidence>
<proteinExistence type="predicted"/>
<keyword evidence="3" id="KW-1185">Reference proteome</keyword>
<dbReference type="Gene3D" id="3.10.620.30">
    <property type="match status" value="1"/>
</dbReference>
<dbReference type="RefSeq" id="WP_345005782.1">
    <property type="nucleotide sequence ID" value="NZ_BAABCY010000053.1"/>
</dbReference>
<comment type="caution">
    <text evidence="2">The sequence shown here is derived from an EMBL/GenBank/DDBJ whole genome shotgun (WGS) entry which is preliminary data.</text>
</comment>
<dbReference type="Pfam" id="PF01841">
    <property type="entry name" value="Transglut_core"/>
    <property type="match status" value="1"/>
</dbReference>
<dbReference type="InterPro" id="IPR002931">
    <property type="entry name" value="Transglutaminase-like"/>
</dbReference>
<sequence length="318" mass="37268">MSHKLIVIIITLISLHLSSQGYNDIDEVVSNFPTKFKSIQDFATKINESFSTDLEKTRAVYYWISNNIAYDFEALKNKKNYFSYDSEDELINKMKILSEKVLKRKKAVCEGYSQLLKFTLKELNIECEVINGYAKKYTTDIGRKRNGSNHAWNCVKLNGKWQLIDATWSTGFSDENNKHFKFNDMYFLIDPEKLILTHLPNNPERQFLNTPIKKESFFSLPVFFSEYYNSGLKINHKTMGLIKAKENDTIKLIFDKADENRFYRYALKNNSFTTPFLFEREQDGYTAFIPIESKRSTSLTLYNDNGFAILEFKILIEK</sequence>
<dbReference type="SMART" id="SM00460">
    <property type="entry name" value="TGc"/>
    <property type="match status" value="1"/>
</dbReference>
<organism evidence="2 3">
    <name type="scientific">Snuella lapsa</name>
    <dbReference type="NCBI Taxonomy" id="870481"/>
    <lineage>
        <taxon>Bacteria</taxon>
        <taxon>Pseudomonadati</taxon>
        <taxon>Bacteroidota</taxon>
        <taxon>Flavobacteriia</taxon>
        <taxon>Flavobacteriales</taxon>
        <taxon>Flavobacteriaceae</taxon>
        <taxon>Snuella</taxon>
    </lineage>
</organism>
<gene>
    <name evidence="2" type="ORF">GCM10022395_19320</name>
</gene>
<protein>
    <recommendedName>
        <fullName evidence="1">Transglutaminase-like domain-containing protein</fullName>
    </recommendedName>
</protein>
<dbReference type="PANTHER" id="PTHR46333">
    <property type="entry name" value="CYTOKINESIS PROTEIN 3"/>
    <property type="match status" value="1"/>
</dbReference>
<dbReference type="PANTHER" id="PTHR46333:SF2">
    <property type="entry name" value="CYTOKINESIS PROTEIN 3"/>
    <property type="match status" value="1"/>
</dbReference>
<dbReference type="InterPro" id="IPR052557">
    <property type="entry name" value="CAP/Cytokinesis_protein"/>
</dbReference>
<reference evidence="3" key="1">
    <citation type="journal article" date="2019" name="Int. J. Syst. Evol. Microbiol.">
        <title>The Global Catalogue of Microorganisms (GCM) 10K type strain sequencing project: providing services to taxonomists for standard genome sequencing and annotation.</title>
        <authorList>
            <consortium name="The Broad Institute Genomics Platform"/>
            <consortium name="The Broad Institute Genome Sequencing Center for Infectious Disease"/>
            <person name="Wu L."/>
            <person name="Ma J."/>
        </authorList>
    </citation>
    <scope>NUCLEOTIDE SEQUENCE [LARGE SCALE GENOMIC DNA]</scope>
    <source>
        <strain evidence="3">JCM 17111</strain>
    </source>
</reference>
<dbReference type="EMBL" id="BAABCY010000053">
    <property type="protein sequence ID" value="GAA3569843.1"/>
    <property type="molecule type" value="Genomic_DNA"/>
</dbReference>
<dbReference type="InterPro" id="IPR038765">
    <property type="entry name" value="Papain-like_cys_pep_sf"/>
</dbReference>
<accession>A0ABP6XPT6</accession>
<name>A0ABP6XPT6_9FLAO</name>
<dbReference type="Proteomes" id="UP001500954">
    <property type="component" value="Unassembled WGS sequence"/>
</dbReference>